<evidence type="ECO:0000313" key="9">
    <source>
        <dbReference type="EMBL" id="TKV56312.1"/>
    </source>
</evidence>
<sequence>MIVDCAVYRDGRRRQSGPMPVEEIASQREVGDFVWLGTMDPTPRELDQIRAVFGLHELAVEDAQEFHLRPKIEQFDATRESGEPVQLIILRTARYDDDREEIDFGEISVFVADDFVITVRQGAASDLRGARARLERRPELLRTGTQAVVWAILDTVVDGYAPVIAEVERDIEQLEATVFSGAVAPTERIYHLRREVSDFYRAVHPLQAVVTTVERSEPEPLAPYLRDVADNLALVNEEVAAQRDLLSTVLQANIAVMSAEQTAVGVQQNATIETLTKLSTIFLPLTFVTGFFGQNFGWLVDHIGSGQSFFLYGLGALVLPSVALLTWFRITARRRARAVPTLAAIVPPS</sequence>
<keyword evidence="3" id="KW-0813">Transport</keyword>
<dbReference type="GO" id="GO:0005886">
    <property type="term" value="C:plasma membrane"/>
    <property type="evidence" value="ECO:0007669"/>
    <property type="project" value="UniProtKB-SubCell"/>
</dbReference>
<feature type="transmembrane region" description="Helical" evidence="8">
    <location>
        <begin position="309"/>
        <end position="328"/>
    </location>
</feature>
<comment type="subcellular location">
    <subcellularLocation>
        <location evidence="1">Cell membrane</location>
        <topology evidence="1">Multi-pass membrane protein</topology>
    </subcellularLocation>
</comment>
<dbReference type="InterPro" id="IPR045861">
    <property type="entry name" value="CorA_cytoplasmic_dom"/>
</dbReference>
<keyword evidence="6 8" id="KW-1133">Transmembrane helix</keyword>
<keyword evidence="10" id="KW-1185">Reference proteome</keyword>
<dbReference type="GO" id="GO:0015095">
    <property type="term" value="F:magnesium ion transmembrane transporter activity"/>
    <property type="evidence" value="ECO:0007669"/>
    <property type="project" value="TreeGrafter"/>
</dbReference>
<dbReference type="GO" id="GO:0050897">
    <property type="term" value="F:cobalt ion binding"/>
    <property type="evidence" value="ECO:0007669"/>
    <property type="project" value="TreeGrafter"/>
</dbReference>
<dbReference type="Pfam" id="PF01544">
    <property type="entry name" value="CorA"/>
    <property type="match status" value="1"/>
</dbReference>
<dbReference type="SUPFAM" id="SSF143865">
    <property type="entry name" value="CorA soluble domain-like"/>
    <property type="match status" value="1"/>
</dbReference>
<accession>A0A4U6Q8W2</accession>
<dbReference type="Gene3D" id="1.20.58.340">
    <property type="entry name" value="Magnesium transport protein CorA, transmembrane region"/>
    <property type="match status" value="2"/>
</dbReference>
<dbReference type="InterPro" id="IPR045863">
    <property type="entry name" value="CorA_TM1_TM2"/>
</dbReference>
<dbReference type="Gene3D" id="3.30.460.20">
    <property type="entry name" value="CorA soluble domain-like"/>
    <property type="match status" value="1"/>
</dbReference>
<gene>
    <name evidence="9" type="ORF">FDO65_20305</name>
</gene>
<comment type="similarity">
    <text evidence="2">Belongs to the CorA metal ion transporter (MIT) (TC 1.A.35) family.</text>
</comment>
<evidence type="ECO:0000256" key="7">
    <source>
        <dbReference type="ARBA" id="ARBA00023136"/>
    </source>
</evidence>
<keyword evidence="5 8" id="KW-0812">Transmembrane</keyword>
<dbReference type="EMBL" id="SZZH01000007">
    <property type="protein sequence ID" value="TKV56312.1"/>
    <property type="molecule type" value="Genomic_DNA"/>
</dbReference>
<dbReference type="SUPFAM" id="SSF144083">
    <property type="entry name" value="Magnesium transport protein CorA, transmembrane region"/>
    <property type="match status" value="1"/>
</dbReference>
<name>A0A4U6Q8W2_9ACTN</name>
<evidence type="ECO:0000313" key="10">
    <source>
        <dbReference type="Proteomes" id="UP000306985"/>
    </source>
</evidence>
<protein>
    <submittedName>
        <fullName evidence="9">Magnesium and cobalt transport protein CorA</fullName>
    </submittedName>
</protein>
<evidence type="ECO:0000256" key="6">
    <source>
        <dbReference type="ARBA" id="ARBA00022989"/>
    </source>
</evidence>
<dbReference type="PANTHER" id="PTHR46494">
    <property type="entry name" value="CORA FAMILY METAL ION TRANSPORTER (EUROFUNG)"/>
    <property type="match status" value="1"/>
</dbReference>
<dbReference type="OrthoDB" id="9803416at2"/>
<evidence type="ECO:0000256" key="4">
    <source>
        <dbReference type="ARBA" id="ARBA00022475"/>
    </source>
</evidence>
<dbReference type="AlphaFoldDB" id="A0A4U6Q8W2"/>
<comment type="caution">
    <text evidence="9">The sequence shown here is derived from an EMBL/GenBank/DDBJ whole genome shotgun (WGS) entry which is preliminary data.</text>
</comment>
<evidence type="ECO:0000256" key="3">
    <source>
        <dbReference type="ARBA" id="ARBA00022448"/>
    </source>
</evidence>
<evidence type="ECO:0000256" key="5">
    <source>
        <dbReference type="ARBA" id="ARBA00022692"/>
    </source>
</evidence>
<proteinExistence type="inferred from homology"/>
<dbReference type="PANTHER" id="PTHR46494:SF1">
    <property type="entry name" value="CORA FAMILY METAL ION TRANSPORTER (EUROFUNG)"/>
    <property type="match status" value="1"/>
</dbReference>
<dbReference type="GO" id="GO:0000287">
    <property type="term" value="F:magnesium ion binding"/>
    <property type="evidence" value="ECO:0007669"/>
    <property type="project" value="TreeGrafter"/>
</dbReference>
<evidence type="ECO:0000256" key="1">
    <source>
        <dbReference type="ARBA" id="ARBA00004651"/>
    </source>
</evidence>
<evidence type="ECO:0000256" key="8">
    <source>
        <dbReference type="SAM" id="Phobius"/>
    </source>
</evidence>
<organism evidence="9 10">
    <name type="scientific">Nakamurella flava</name>
    <dbReference type="NCBI Taxonomy" id="2576308"/>
    <lineage>
        <taxon>Bacteria</taxon>
        <taxon>Bacillati</taxon>
        <taxon>Actinomycetota</taxon>
        <taxon>Actinomycetes</taxon>
        <taxon>Nakamurellales</taxon>
        <taxon>Nakamurellaceae</taxon>
        <taxon>Nakamurella</taxon>
    </lineage>
</organism>
<dbReference type="RefSeq" id="WP_137451581.1">
    <property type="nucleotide sequence ID" value="NZ_SZZH01000007.1"/>
</dbReference>
<keyword evidence="7 8" id="KW-0472">Membrane</keyword>
<dbReference type="GO" id="GO:0015087">
    <property type="term" value="F:cobalt ion transmembrane transporter activity"/>
    <property type="evidence" value="ECO:0007669"/>
    <property type="project" value="TreeGrafter"/>
</dbReference>
<dbReference type="InterPro" id="IPR002523">
    <property type="entry name" value="MgTranspt_CorA/ZnTranspt_ZntB"/>
</dbReference>
<reference evidence="9 10" key="1">
    <citation type="submission" date="2019-05" db="EMBL/GenBank/DDBJ databases">
        <title>Nakamurella sp. N5BH11, whole genome shotgun sequence.</title>
        <authorList>
            <person name="Tuo L."/>
        </authorList>
    </citation>
    <scope>NUCLEOTIDE SEQUENCE [LARGE SCALE GENOMIC DNA]</scope>
    <source>
        <strain evidence="9 10">N5BH11</strain>
    </source>
</reference>
<dbReference type="Proteomes" id="UP000306985">
    <property type="component" value="Unassembled WGS sequence"/>
</dbReference>
<evidence type="ECO:0000256" key="2">
    <source>
        <dbReference type="ARBA" id="ARBA00009765"/>
    </source>
</evidence>
<keyword evidence="4" id="KW-1003">Cell membrane</keyword>